<dbReference type="InterPro" id="IPR023298">
    <property type="entry name" value="ATPase_P-typ_TM_dom_sf"/>
</dbReference>
<protein>
    <submittedName>
        <fullName evidence="3">Unannotated protein</fullName>
    </submittedName>
</protein>
<keyword evidence="1" id="KW-0472">Membrane</keyword>
<proteinExistence type="predicted"/>
<dbReference type="Pfam" id="PF00689">
    <property type="entry name" value="Cation_ATPase_C"/>
    <property type="match status" value="1"/>
</dbReference>
<feature type="transmembrane region" description="Helical" evidence="1">
    <location>
        <begin position="23"/>
        <end position="41"/>
    </location>
</feature>
<name>A0A6J7R472_9ZZZZ</name>
<evidence type="ECO:0000259" key="2">
    <source>
        <dbReference type="Pfam" id="PF00689"/>
    </source>
</evidence>
<organism evidence="3">
    <name type="scientific">freshwater metagenome</name>
    <dbReference type="NCBI Taxonomy" id="449393"/>
    <lineage>
        <taxon>unclassified sequences</taxon>
        <taxon>metagenomes</taxon>
        <taxon>ecological metagenomes</taxon>
    </lineage>
</organism>
<dbReference type="AlphaFoldDB" id="A0A6J7R472"/>
<evidence type="ECO:0000256" key="1">
    <source>
        <dbReference type="SAM" id="Phobius"/>
    </source>
</evidence>
<keyword evidence="1" id="KW-0812">Transmembrane</keyword>
<keyword evidence="1" id="KW-1133">Transmembrane helix</keyword>
<gene>
    <name evidence="3" type="ORF">UFOPK3931_03471</name>
</gene>
<feature type="transmembrane region" description="Helical" evidence="1">
    <location>
        <begin position="86"/>
        <end position="103"/>
    </location>
</feature>
<reference evidence="3" key="1">
    <citation type="submission" date="2020-05" db="EMBL/GenBank/DDBJ databases">
        <authorList>
            <person name="Chiriac C."/>
            <person name="Salcher M."/>
            <person name="Ghai R."/>
            <person name="Kavagutti S V."/>
        </authorList>
    </citation>
    <scope>NUCLEOTIDE SEQUENCE</scope>
</reference>
<dbReference type="SUPFAM" id="SSF81665">
    <property type="entry name" value="Calcium ATPase, transmembrane domain M"/>
    <property type="match status" value="1"/>
</dbReference>
<sequence length="174" mass="18898">MVLSILTGVFALAYPLRPIHLSILSWFTIGIPAFFLALEANDQRVQEGFLRRVLGRAVPAGAIIAAATMGVFSLVQLDNTIDADHARTVAVLVAGSVALMNLYRTARPLNRLRATLVVTMVALFALAFLVPFGRDTFELPMTAWWAYALAAGAAAIAWPLLQLGSRVAERLHDR</sequence>
<dbReference type="EMBL" id="CAFBOL010000190">
    <property type="protein sequence ID" value="CAB5022914.1"/>
    <property type="molecule type" value="Genomic_DNA"/>
</dbReference>
<feature type="transmembrane region" description="Helical" evidence="1">
    <location>
        <begin position="144"/>
        <end position="161"/>
    </location>
</feature>
<feature type="domain" description="Cation-transporting P-type ATPase C-terminal" evidence="2">
    <location>
        <begin position="15"/>
        <end position="163"/>
    </location>
</feature>
<dbReference type="InterPro" id="IPR006068">
    <property type="entry name" value="ATPase_P-typ_cation-transptr_C"/>
</dbReference>
<accession>A0A6J7R472</accession>
<evidence type="ECO:0000313" key="3">
    <source>
        <dbReference type="EMBL" id="CAB5022914.1"/>
    </source>
</evidence>
<feature type="transmembrane region" description="Helical" evidence="1">
    <location>
        <begin position="115"/>
        <end position="132"/>
    </location>
</feature>
<feature type="transmembrane region" description="Helical" evidence="1">
    <location>
        <begin position="53"/>
        <end position="74"/>
    </location>
</feature>